<gene>
    <name evidence="2" type="ORF">MM415B02996_0001</name>
</gene>
<dbReference type="EMBL" id="MT142705">
    <property type="protein sequence ID" value="QJA87421.1"/>
    <property type="molecule type" value="Genomic_DNA"/>
</dbReference>
<accession>A0A6M3L0Z5</accession>
<evidence type="ECO:0000256" key="1">
    <source>
        <dbReference type="SAM" id="MobiDB-lite"/>
    </source>
</evidence>
<feature type="compositionally biased region" description="Basic and acidic residues" evidence="1">
    <location>
        <begin position="221"/>
        <end position="230"/>
    </location>
</feature>
<feature type="region of interest" description="Disordered" evidence="1">
    <location>
        <begin position="219"/>
        <end position="257"/>
    </location>
</feature>
<evidence type="ECO:0000313" key="2">
    <source>
        <dbReference type="EMBL" id="QJA87421.1"/>
    </source>
</evidence>
<dbReference type="AlphaFoldDB" id="A0A6M3L0Z5"/>
<protein>
    <submittedName>
        <fullName evidence="2">Uncharacterized protein</fullName>
    </submittedName>
</protein>
<sequence length="257" mass="29582">MSKINKEELAIMSGEKNLRHSGRYSVPIISLQGTDNVFQRKFPDTSGKWETKDLDDKELEVVFLKIRRRLFQFKIDSSGKSTGEALFSNEHDSFTDKVTILETTIGGKTMKIDEGYYDEIREKYQGLKVHIQIYCLMGDEVIQLVVKGSSLSSLFKYLKEDIADDEYSYEYVTKLTKLENAGQLGKYYSIEFSKGKKSDLEIIGPKIKEVFTALNIAQPIRQEEQDENKPPVESYEQASQEQENKEEEEDDDIPVIE</sequence>
<reference evidence="2" key="1">
    <citation type="submission" date="2020-03" db="EMBL/GenBank/DDBJ databases">
        <title>The deep terrestrial virosphere.</title>
        <authorList>
            <person name="Holmfeldt K."/>
            <person name="Nilsson E."/>
            <person name="Simone D."/>
            <person name="Lopez-Fernandez M."/>
            <person name="Wu X."/>
            <person name="de Brujin I."/>
            <person name="Lundin D."/>
            <person name="Andersson A."/>
            <person name="Bertilsson S."/>
            <person name="Dopson M."/>
        </authorList>
    </citation>
    <scope>NUCLEOTIDE SEQUENCE</scope>
    <source>
        <strain evidence="2">MM415B02996</strain>
    </source>
</reference>
<organism evidence="2">
    <name type="scientific">viral metagenome</name>
    <dbReference type="NCBI Taxonomy" id="1070528"/>
    <lineage>
        <taxon>unclassified sequences</taxon>
        <taxon>metagenomes</taxon>
        <taxon>organismal metagenomes</taxon>
    </lineage>
</organism>
<proteinExistence type="predicted"/>
<name>A0A6M3L0Z5_9ZZZZ</name>
<feature type="compositionally biased region" description="Acidic residues" evidence="1">
    <location>
        <begin position="244"/>
        <end position="257"/>
    </location>
</feature>